<dbReference type="RefSeq" id="WP_130345239.1">
    <property type="nucleotide sequence ID" value="NZ_SGWQ01000005.1"/>
</dbReference>
<dbReference type="EMBL" id="SGWQ01000005">
    <property type="protein sequence ID" value="RZS37802.1"/>
    <property type="molecule type" value="Genomic_DNA"/>
</dbReference>
<sequence>MIVTVIDEQLSRAVVVFVWSDPRRPWPSSDPDAVARVFGPAARDLLGHISGVLAQVDRVPVEGDLALYGRHVTEFLAAKHPELTESAREAIAARCTYAER</sequence>
<accession>A0A4Q7KR34</accession>
<comment type="caution">
    <text evidence="1">The sequence shown here is derived from an EMBL/GenBank/DDBJ whole genome shotgun (WGS) entry which is preliminary data.</text>
</comment>
<dbReference type="AlphaFoldDB" id="A0A4Q7KR34"/>
<evidence type="ECO:0000313" key="2">
    <source>
        <dbReference type="Proteomes" id="UP000294257"/>
    </source>
</evidence>
<evidence type="ECO:0000313" key="1">
    <source>
        <dbReference type="EMBL" id="RZS37802.1"/>
    </source>
</evidence>
<dbReference type="Proteomes" id="UP000294257">
    <property type="component" value="Unassembled WGS sequence"/>
</dbReference>
<protein>
    <submittedName>
        <fullName evidence="1">Uncharacterized protein</fullName>
    </submittedName>
</protein>
<proteinExistence type="predicted"/>
<name>A0A4Q7KR34_9PSEU</name>
<organism evidence="1 2">
    <name type="scientific">Herbihabitans rhizosphaerae</name>
    <dbReference type="NCBI Taxonomy" id="1872711"/>
    <lineage>
        <taxon>Bacteria</taxon>
        <taxon>Bacillati</taxon>
        <taxon>Actinomycetota</taxon>
        <taxon>Actinomycetes</taxon>
        <taxon>Pseudonocardiales</taxon>
        <taxon>Pseudonocardiaceae</taxon>
        <taxon>Herbihabitans</taxon>
    </lineage>
</organism>
<gene>
    <name evidence="1" type="ORF">EV193_105361</name>
</gene>
<reference evidence="1 2" key="1">
    <citation type="submission" date="2019-02" db="EMBL/GenBank/DDBJ databases">
        <title>Genomic Encyclopedia of Type Strains, Phase IV (KMG-IV): sequencing the most valuable type-strain genomes for metagenomic binning, comparative biology and taxonomic classification.</title>
        <authorList>
            <person name="Goeker M."/>
        </authorList>
    </citation>
    <scope>NUCLEOTIDE SEQUENCE [LARGE SCALE GENOMIC DNA]</scope>
    <source>
        <strain evidence="1 2">DSM 101727</strain>
    </source>
</reference>
<dbReference type="OrthoDB" id="5195673at2"/>
<keyword evidence="2" id="KW-1185">Reference proteome</keyword>